<dbReference type="RefSeq" id="WP_119016236.1">
    <property type="nucleotide sequence ID" value="NZ_QXEV01000010.1"/>
</dbReference>
<dbReference type="SUPFAM" id="SSF160443">
    <property type="entry name" value="SMR domain-like"/>
    <property type="match status" value="1"/>
</dbReference>
<comment type="caution">
    <text evidence="1">The sequence shown here is derived from an EMBL/GenBank/DDBJ whole genome shotgun (WGS) entry which is preliminary data.</text>
</comment>
<proteinExistence type="predicted"/>
<dbReference type="InParanoid" id="A0A397RUI8"/>
<dbReference type="Gene3D" id="3.30.1370.110">
    <property type="match status" value="1"/>
</dbReference>
<gene>
    <name evidence="1" type="ORF">EI71_01092</name>
</gene>
<dbReference type="AlphaFoldDB" id="A0A397RUI8"/>
<accession>A0A397RUI8</accession>
<protein>
    <submittedName>
        <fullName evidence="1">Smr domain-containing protein</fullName>
    </submittedName>
</protein>
<reference evidence="1 2" key="1">
    <citation type="submission" date="2018-08" db="EMBL/GenBank/DDBJ databases">
        <title>Genomic Encyclopedia of Archaeal and Bacterial Type Strains, Phase II (KMG-II): from individual species to whole genera.</title>
        <authorList>
            <person name="Goeker M."/>
        </authorList>
    </citation>
    <scope>NUCLEOTIDE SEQUENCE [LARGE SCALE GENOMIC DNA]</scope>
    <source>
        <strain evidence="1 2">ATCC 27112</strain>
    </source>
</reference>
<dbReference type="Proteomes" id="UP000266506">
    <property type="component" value="Unassembled WGS sequence"/>
</dbReference>
<evidence type="ECO:0000313" key="2">
    <source>
        <dbReference type="Proteomes" id="UP000266506"/>
    </source>
</evidence>
<evidence type="ECO:0000313" key="1">
    <source>
        <dbReference type="EMBL" id="RIA75795.1"/>
    </source>
</evidence>
<name>A0A397RUI8_9MOLU</name>
<dbReference type="InterPro" id="IPR036063">
    <property type="entry name" value="Smr_dom_sf"/>
</dbReference>
<keyword evidence="2" id="KW-1185">Reference proteome</keyword>
<sequence>MYTVDIHKYKETVDAALYELKEAIPFGKREKDHVLKVITGYGSKGGTHKIKTAVLAYLEEKIGHGIKDYISGDDLLNHTEKYFRFKYLGLIPQEEKMYPNKGCIYIIV</sequence>
<dbReference type="EMBL" id="QXEV01000010">
    <property type="protein sequence ID" value="RIA75795.1"/>
    <property type="molecule type" value="Genomic_DNA"/>
</dbReference>
<organism evidence="1 2">
    <name type="scientific">Anaeroplasma bactoclasticum</name>
    <dbReference type="NCBI Taxonomy" id="2088"/>
    <lineage>
        <taxon>Bacteria</taxon>
        <taxon>Bacillati</taxon>
        <taxon>Mycoplasmatota</taxon>
        <taxon>Mollicutes</taxon>
        <taxon>Anaeroplasmatales</taxon>
        <taxon>Anaeroplasmataceae</taxon>
        <taxon>Anaeroplasma</taxon>
    </lineage>
</organism>